<proteinExistence type="predicted"/>
<keyword evidence="1" id="KW-1133">Transmembrane helix</keyword>
<dbReference type="AlphaFoldDB" id="A0A5R8LXC1"/>
<reference evidence="2 3" key="1">
    <citation type="submission" date="2019-05" db="EMBL/GenBank/DDBJ databases">
        <title>Genome-based reclassification of Lactobacillus casei as Lactobacillus casei subsp. casei. subsp.nov., description of Lactobacillus casei subsp. zeae subsp. nov., and emended description of Lactobacillus casei.</title>
        <authorList>
            <person name="Huang C.-H."/>
        </authorList>
    </citation>
    <scope>NUCLEOTIDE SEQUENCE [LARGE SCALE GENOMIC DNA]</scope>
    <source>
        <strain evidence="2 3">CRBIP24.58</strain>
    </source>
</reference>
<evidence type="ECO:0000256" key="1">
    <source>
        <dbReference type="SAM" id="Phobius"/>
    </source>
</evidence>
<feature type="transmembrane region" description="Helical" evidence="1">
    <location>
        <begin position="90"/>
        <end position="114"/>
    </location>
</feature>
<protein>
    <submittedName>
        <fullName evidence="2">Uncharacterized protein</fullName>
    </submittedName>
</protein>
<name>A0A5R8LXC1_LACZE</name>
<dbReference type="EMBL" id="VBWN01000004">
    <property type="protein sequence ID" value="TLF41985.1"/>
    <property type="molecule type" value="Genomic_DNA"/>
</dbReference>
<comment type="caution">
    <text evidence="2">The sequence shown here is derived from an EMBL/GenBank/DDBJ whole genome shotgun (WGS) entry which is preliminary data.</text>
</comment>
<keyword evidence="1" id="KW-0472">Membrane</keyword>
<evidence type="ECO:0000313" key="3">
    <source>
        <dbReference type="Proteomes" id="UP000307781"/>
    </source>
</evidence>
<organism evidence="2 3">
    <name type="scientific">Lacticaseibacillus zeae</name>
    <name type="common">Lactobacillus zeae</name>
    <dbReference type="NCBI Taxonomy" id="57037"/>
    <lineage>
        <taxon>Bacteria</taxon>
        <taxon>Bacillati</taxon>
        <taxon>Bacillota</taxon>
        <taxon>Bacilli</taxon>
        <taxon>Lactobacillales</taxon>
        <taxon>Lactobacillaceae</taxon>
        <taxon>Lacticaseibacillus</taxon>
    </lineage>
</organism>
<feature type="transmembrane region" description="Helical" evidence="1">
    <location>
        <begin position="66"/>
        <end position="83"/>
    </location>
</feature>
<gene>
    <name evidence="2" type="ORF">FEI14_06680</name>
</gene>
<feature type="transmembrane region" description="Helical" evidence="1">
    <location>
        <begin position="27"/>
        <end position="46"/>
    </location>
</feature>
<accession>A0A5R8LXC1</accession>
<evidence type="ECO:0000313" key="2">
    <source>
        <dbReference type="EMBL" id="TLF41985.1"/>
    </source>
</evidence>
<keyword evidence="1" id="KW-0812">Transmembrane</keyword>
<dbReference type="RefSeq" id="WP_138117946.1">
    <property type="nucleotide sequence ID" value="NZ_VBWN01000004.1"/>
</dbReference>
<sequence length="159" mass="17955">MNILVSTISIYSNINEFISRYASVNNLGAITSLFIGVLLPVSILLLETVTDNVIDRAVVLKKVVNLKSVLIGLTLIAFCFLLWKSENVRLVASTLFLVGLSMLIFVLLRAISWISDWSESYPNGVRYMWRKQILSDKAIDGEKRLKLWGGLLRFFRKSG</sequence>
<dbReference type="Proteomes" id="UP000307781">
    <property type="component" value="Unassembled WGS sequence"/>
</dbReference>